<comment type="similarity">
    <text evidence="10 11">Belongs to the TonB-dependent receptor family.</text>
</comment>
<gene>
    <name evidence="14" type="ORF">J0656_01885</name>
</gene>
<dbReference type="InterPro" id="IPR008969">
    <property type="entry name" value="CarboxyPept-like_regulatory"/>
</dbReference>
<dbReference type="Pfam" id="PF13715">
    <property type="entry name" value="CarbopepD_reg_2"/>
    <property type="match status" value="1"/>
</dbReference>
<dbReference type="RefSeq" id="WP_207031110.1">
    <property type="nucleotide sequence ID" value="NZ_JAFLNL010000001.1"/>
</dbReference>
<evidence type="ECO:0000256" key="1">
    <source>
        <dbReference type="ARBA" id="ARBA00004571"/>
    </source>
</evidence>
<protein>
    <submittedName>
        <fullName evidence="14">TonB-dependent receptor</fullName>
    </submittedName>
</protein>
<keyword evidence="5" id="KW-0732">Signal</keyword>
<dbReference type="SUPFAM" id="SSF56935">
    <property type="entry name" value="Porins"/>
    <property type="match status" value="1"/>
</dbReference>
<keyword evidence="6 11" id="KW-0798">TonB box</keyword>
<keyword evidence="8 14" id="KW-0675">Receptor</keyword>
<keyword evidence="2 10" id="KW-0813">Transport</keyword>
<dbReference type="Gene3D" id="2.60.40.1120">
    <property type="entry name" value="Carboxypeptidase-like, regulatory domain"/>
    <property type="match status" value="1"/>
</dbReference>
<keyword evidence="3 10" id="KW-1134">Transmembrane beta strand</keyword>
<dbReference type="InterPro" id="IPR012910">
    <property type="entry name" value="Plug_dom"/>
</dbReference>
<evidence type="ECO:0000313" key="14">
    <source>
        <dbReference type="EMBL" id="MBO0352751.1"/>
    </source>
</evidence>
<evidence type="ECO:0000259" key="12">
    <source>
        <dbReference type="Pfam" id="PF00593"/>
    </source>
</evidence>
<evidence type="ECO:0000256" key="9">
    <source>
        <dbReference type="ARBA" id="ARBA00023237"/>
    </source>
</evidence>
<evidence type="ECO:0000256" key="4">
    <source>
        <dbReference type="ARBA" id="ARBA00022692"/>
    </source>
</evidence>
<dbReference type="InterPro" id="IPR039426">
    <property type="entry name" value="TonB-dep_rcpt-like"/>
</dbReference>
<sequence length="813" mass="91162">MIRLLHQTRIVQNQIMMGPNLFCDIKRGLGPIFLLLFLASHMHAQKAVLSGTVTDDEGMPLIGAHIGIPLLERTEASDENGFFKFTDLPHGILSLEVSHVGFETIHRTFEISKDNPNVEVLIILRPGQNQLNEVVVQGESKATQIKKSPLSVSLVETEAYHHRSVSTSDLLGTVPGVRVRQSGGVGNSAEVSLQGLTGRQVRFFIDGIPMDYLLPTQELGLGPSLAMLPTSQIERIEVYKGAVPVSLATDALGGAVNLVPKKANGDYLETSAQYGSFGTWNVALNAGKQLMKNLDLGFSGYYNASDNDYTVDDVNLVDENGNPQAISTRKFHDAFKSYLFRGSLSASDIPWADRVSLSASIAGLYDEIQHNFEMRQPYGEALNKVRTFNTALEYDKKEIIRNVDAKAYIGYNRIVTQFIDTTLNIYNWRGEIVGRRNSGGEITTSRNDLELTGNNGTGRLQFTYAPNGNTEWTLNGVGSLYKRVGEDPVAEAFYGEDHFARPIRIGKLNIGIGLEKELFDKNLTSLTGIKWYHYHAKGFEIVEGEAVSTRQQNNEFGAMQSFSWKPSTDFTGKLSYEYATRLPDRVETLGDFSVAVAANPDLRPERSHNINLGIQYKRTKWTAEVNGFFREVKDIIILQAVPPPVLSTYENLLKARIMGVEGEVKIYPIKKVSLTLNATYQDLRNRSDKEDAGVSSNRYFGARLPNRPYLFGNGELQFTQTGLLGDTDLLQIWWTAQYVHEFFRYWEIDGRREDKLTIPEQWVQHAGVSYTDKSRKYTLTLEAHNLLDKRVFDNFGVQKPGRSWHVKLKAILF</sequence>
<dbReference type="SUPFAM" id="SSF49464">
    <property type="entry name" value="Carboxypeptidase regulatory domain-like"/>
    <property type="match status" value="1"/>
</dbReference>
<name>A0ABS3G1K8_9FLAO</name>
<dbReference type="Pfam" id="PF00593">
    <property type="entry name" value="TonB_dep_Rec_b-barrel"/>
    <property type="match status" value="1"/>
</dbReference>
<evidence type="ECO:0000313" key="15">
    <source>
        <dbReference type="Proteomes" id="UP000664044"/>
    </source>
</evidence>
<dbReference type="InterPro" id="IPR000531">
    <property type="entry name" value="Beta-barrel_TonB"/>
</dbReference>
<evidence type="ECO:0000256" key="5">
    <source>
        <dbReference type="ARBA" id="ARBA00022729"/>
    </source>
</evidence>
<dbReference type="EMBL" id="JAFLNL010000001">
    <property type="protein sequence ID" value="MBO0352751.1"/>
    <property type="molecule type" value="Genomic_DNA"/>
</dbReference>
<accession>A0ABS3G1K8</accession>
<reference evidence="14 15" key="1">
    <citation type="submission" date="2021-03" db="EMBL/GenBank/DDBJ databases">
        <title>Muricauda lutimaris sp. nov. and Muricauda ruestringensis sp. nov, two marine members of the Flavobacteriaceae isolated from deep sea sediments of Western Pacific.</title>
        <authorList>
            <person name="Zhao S."/>
            <person name="Liu R."/>
        </authorList>
    </citation>
    <scope>NUCLEOTIDE SEQUENCE [LARGE SCALE GENOMIC DNA]</scope>
    <source>
        <strain evidence="14 15">BC31-1-A7</strain>
    </source>
</reference>
<dbReference type="PANTHER" id="PTHR30069:SF29">
    <property type="entry name" value="HEMOGLOBIN AND HEMOGLOBIN-HAPTOGLOBIN-BINDING PROTEIN 1-RELATED"/>
    <property type="match status" value="1"/>
</dbReference>
<dbReference type="Proteomes" id="UP000664044">
    <property type="component" value="Unassembled WGS sequence"/>
</dbReference>
<evidence type="ECO:0000256" key="11">
    <source>
        <dbReference type="RuleBase" id="RU003357"/>
    </source>
</evidence>
<proteinExistence type="inferred from homology"/>
<dbReference type="PROSITE" id="PS52016">
    <property type="entry name" value="TONB_DEPENDENT_REC_3"/>
    <property type="match status" value="1"/>
</dbReference>
<evidence type="ECO:0000256" key="3">
    <source>
        <dbReference type="ARBA" id="ARBA00022452"/>
    </source>
</evidence>
<evidence type="ECO:0000259" key="13">
    <source>
        <dbReference type="Pfam" id="PF07715"/>
    </source>
</evidence>
<keyword evidence="15" id="KW-1185">Reference proteome</keyword>
<keyword evidence="4 10" id="KW-0812">Transmembrane</keyword>
<dbReference type="Gene3D" id="2.170.130.10">
    <property type="entry name" value="TonB-dependent receptor, plug domain"/>
    <property type="match status" value="1"/>
</dbReference>
<dbReference type="PANTHER" id="PTHR30069">
    <property type="entry name" value="TONB-DEPENDENT OUTER MEMBRANE RECEPTOR"/>
    <property type="match status" value="1"/>
</dbReference>
<dbReference type="InterPro" id="IPR037066">
    <property type="entry name" value="Plug_dom_sf"/>
</dbReference>
<evidence type="ECO:0000256" key="7">
    <source>
        <dbReference type="ARBA" id="ARBA00023136"/>
    </source>
</evidence>
<keyword evidence="7 10" id="KW-0472">Membrane</keyword>
<dbReference type="Pfam" id="PF07715">
    <property type="entry name" value="Plug"/>
    <property type="match status" value="1"/>
</dbReference>
<evidence type="ECO:0000256" key="6">
    <source>
        <dbReference type="ARBA" id="ARBA00023077"/>
    </source>
</evidence>
<evidence type="ECO:0000256" key="2">
    <source>
        <dbReference type="ARBA" id="ARBA00022448"/>
    </source>
</evidence>
<dbReference type="InterPro" id="IPR036942">
    <property type="entry name" value="Beta-barrel_TonB_sf"/>
</dbReference>
<feature type="domain" description="TonB-dependent receptor-like beta-barrel" evidence="12">
    <location>
        <begin position="378"/>
        <end position="786"/>
    </location>
</feature>
<comment type="caution">
    <text evidence="14">The sequence shown here is derived from an EMBL/GenBank/DDBJ whole genome shotgun (WGS) entry which is preliminary data.</text>
</comment>
<comment type="subcellular location">
    <subcellularLocation>
        <location evidence="1 10">Cell outer membrane</location>
        <topology evidence="1 10">Multi-pass membrane protein</topology>
    </subcellularLocation>
</comment>
<evidence type="ECO:0000256" key="10">
    <source>
        <dbReference type="PROSITE-ProRule" id="PRU01360"/>
    </source>
</evidence>
<feature type="domain" description="TonB-dependent receptor plug" evidence="13">
    <location>
        <begin position="146"/>
        <end position="255"/>
    </location>
</feature>
<evidence type="ECO:0000256" key="8">
    <source>
        <dbReference type="ARBA" id="ARBA00023170"/>
    </source>
</evidence>
<keyword evidence="9 10" id="KW-0998">Cell outer membrane</keyword>
<dbReference type="CDD" id="cd01347">
    <property type="entry name" value="ligand_gated_channel"/>
    <property type="match status" value="1"/>
</dbReference>
<organism evidence="14 15">
    <name type="scientific">Flagellimonas aurea</name>
    <dbReference type="NCBI Taxonomy" id="2915619"/>
    <lineage>
        <taxon>Bacteria</taxon>
        <taxon>Pseudomonadati</taxon>
        <taxon>Bacteroidota</taxon>
        <taxon>Flavobacteriia</taxon>
        <taxon>Flavobacteriales</taxon>
        <taxon>Flavobacteriaceae</taxon>
        <taxon>Flagellimonas</taxon>
    </lineage>
</organism>
<dbReference type="Gene3D" id="2.40.170.20">
    <property type="entry name" value="TonB-dependent receptor, beta-barrel domain"/>
    <property type="match status" value="1"/>
</dbReference>